<feature type="transmembrane region" description="Helical" evidence="1">
    <location>
        <begin position="74"/>
        <end position="94"/>
    </location>
</feature>
<name>A0A6L6IZ21_9RHOB</name>
<reference evidence="2 3" key="1">
    <citation type="submission" date="2019-11" db="EMBL/GenBank/DDBJ databases">
        <authorList>
            <person name="Dong K."/>
        </authorList>
    </citation>
    <scope>NUCLEOTIDE SEQUENCE [LARGE SCALE GENOMIC DNA]</scope>
    <source>
        <strain evidence="2 3">DK608</strain>
    </source>
</reference>
<dbReference type="EMBL" id="WMII01000011">
    <property type="protein sequence ID" value="MTH65159.1"/>
    <property type="molecule type" value="Genomic_DNA"/>
</dbReference>
<keyword evidence="3" id="KW-1185">Reference proteome</keyword>
<proteinExistence type="predicted"/>
<keyword evidence="1" id="KW-0472">Membrane</keyword>
<gene>
    <name evidence="2" type="ORF">GL284_12870</name>
</gene>
<keyword evidence="1" id="KW-1133">Transmembrane helix</keyword>
<dbReference type="AlphaFoldDB" id="A0A6L6IZ21"/>
<dbReference type="InterPro" id="IPR009781">
    <property type="entry name" value="DUF1345"/>
</dbReference>
<evidence type="ECO:0000313" key="2">
    <source>
        <dbReference type="EMBL" id="MTH65159.1"/>
    </source>
</evidence>
<evidence type="ECO:0000313" key="3">
    <source>
        <dbReference type="Proteomes" id="UP000478740"/>
    </source>
</evidence>
<evidence type="ECO:0000256" key="1">
    <source>
        <dbReference type="SAM" id="Phobius"/>
    </source>
</evidence>
<feature type="transmembrane region" description="Helical" evidence="1">
    <location>
        <begin position="190"/>
        <end position="210"/>
    </location>
</feature>
<dbReference type="Proteomes" id="UP000478740">
    <property type="component" value="Unassembled WGS sequence"/>
</dbReference>
<keyword evidence="1" id="KW-0812">Transmembrane</keyword>
<feature type="transmembrane region" description="Helical" evidence="1">
    <location>
        <begin position="34"/>
        <end position="53"/>
    </location>
</feature>
<comment type="caution">
    <text evidence="2">The sequence shown here is derived from an EMBL/GenBank/DDBJ whole genome shotgun (WGS) entry which is preliminary data.</text>
</comment>
<feature type="transmembrane region" description="Helical" evidence="1">
    <location>
        <begin position="9"/>
        <end position="28"/>
    </location>
</feature>
<sequence length="212" mass="23278">MIRDLRHHLRFLAAFVLGLLAGLGGWHLQLVDRVLIFSVTFSMIYLGITATMLHRANVDFLRRRADLDDEGMPLIVLIAAGSVAISLGSILLTIADPHSGLALRPALALLSVPLGWAMIHTVMAFHYASIWYARDAQGQESRNLEFPGDATDAGIWDFLYYSFTLGMTAQTSDVAVLDTRARRVTMLHSAFSFFYNTVLLALAVNAGISLGQ</sequence>
<accession>A0A6L6IZ21</accession>
<protein>
    <submittedName>
        <fullName evidence="2">DUF1345 domain-containing protein</fullName>
    </submittedName>
</protein>
<dbReference type="Pfam" id="PF07077">
    <property type="entry name" value="DUF1345"/>
    <property type="match status" value="1"/>
</dbReference>
<organism evidence="2 3">
    <name type="scientific">Paracoccus shanxieyensis</name>
    <dbReference type="NCBI Taxonomy" id="2675752"/>
    <lineage>
        <taxon>Bacteria</taxon>
        <taxon>Pseudomonadati</taxon>
        <taxon>Pseudomonadota</taxon>
        <taxon>Alphaproteobacteria</taxon>
        <taxon>Rhodobacterales</taxon>
        <taxon>Paracoccaceae</taxon>
        <taxon>Paracoccus</taxon>
    </lineage>
</organism>
<feature type="transmembrane region" description="Helical" evidence="1">
    <location>
        <begin position="114"/>
        <end position="133"/>
    </location>
</feature>
<dbReference type="RefSeq" id="WP_155045038.1">
    <property type="nucleotide sequence ID" value="NZ_WMIH01000011.1"/>
</dbReference>